<feature type="chain" id="PRO_5001653538" evidence="5">
    <location>
        <begin position="39"/>
        <end position="526"/>
    </location>
</feature>
<dbReference type="eggNOG" id="COG0747">
    <property type="taxonomic scope" value="Bacteria"/>
</dbReference>
<organism evidence="7 8">
    <name type="scientific">Neorhizobium galegae bv. orientalis str. HAMBI 540</name>
    <dbReference type="NCBI Taxonomy" id="1028800"/>
    <lineage>
        <taxon>Bacteria</taxon>
        <taxon>Pseudomonadati</taxon>
        <taxon>Pseudomonadota</taxon>
        <taxon>Alphaproteobacteria</taxon>
        <taxon>Hyphomicrobiales</taxon>
        <taxon>Rhizobiaceae</taxon>
        <taxon>Rhizobium/Agrobacterium group</taxon>
        <taxon>Neorhizobium</taxon>
    </lineage>
</organism>
<dbReference type="Proteomes" id="UP000028181">
    <property type="component" value="Plasmid pHAMBI540a"/>
</dbReference>
<dbReference type="GO" id="GO:0043190">
    <property type="term" value="C:ATP-binding cassette (ABC) transporter complex"/>
    <property type="evidence" value="ECO:0007669"/>
    <property type="project" value="InterPro"/>
</dbReference>
<dbReference type="Pfam" id="PF00496">
    <property type="entry name" value="SBP_bac_5"/>
    <property type="match status" value="1"/>
</dbReference>
<sequence>MEKMNKQAQAKKGFSMKKSVLGLIFALASSVSAHQALAAEGGTLYFGLSGEPATLDSTINAGTPARTIRLAIHRGLVNYGADGKLSQELAQSYEVSTDALTYTFRLRDAKFHDGSPVTAQDVKASIERITAADSKATYRNELGVIKAIDTPDAKTVKLTLSKPFVPLIHYLALPESAIVPAAWIRDHGKDPNATPIGAGPFKFSTWERGRELTVEKFDGYYKQGKPHLNDVHYVFYADENTRVNALKSSDVDIIDYVPWKDAASIEVDSNLKLASTTGPFMMLQFNTKFEPFSKPEVRQAVSYAIDRATVINTAFNGRGTPIYGIAIPEGYMGYSKEKANYFSYDIAKAKALLAKAGYPNGFEARLLSTAQYGFHNNTAIAVQAELAKIGIKAKLDLPDWSGRIAKNNAGDYDFLVAGTAGDIADPDWLSNFFYGGQQLVRLNNSAYFNDPVINDLLDKGRVTLDTAERGKIYGQFVDRALEQSPFVYLMWRDQSFGLRKNVKGFTNIPGFLTFQSGITVEDTEME</sequence>
<evidence type="ECO:0000256" key="2">
    <source>
        <dbReference type="ARBA" id="ARBA00005695"/>
    </source>
</evidence>
<evidence type="ECO:0000256" key="4">
    <source>
        <dbReference type="ARBA" id="ARBA00022729"/>
    </source>
</evidence>
<dbReference type="PANTHER" id="PTHR30290">
    <property type="entry name" value="PERIPLASMIC BINDING COMPONENT OF ABC TRANSPORTER"/>
    <property type="match status" value="1"/>
</dbReference>
<accession>A0A068T000</accession>
<dbReference type="Gene3D" id="3.40.190.10">
    <property type="entry name" value="Periplasmic binding protein-like II"/>
    <property type="match status" value="1"/>
</dbReference>
<dbReference type="EMBL" id="HG938354">
    <property type="protein sequence ID" value="CDN51787.1"/>
    <property type="molecule type" value="Genomic_DNA"/>
</dbReference>
<dbReference type="HOGENOM" id="CLU_017028_7_3_5"/>
<keyword evidence="8" id="KW-1185">Reference proteome</keyword>
<dbReference type="AlphaFoldDB" id="A0A068T000"/>
<feature type="signal peptide" evidence="5">
    <location>
        <begin position="1"/>
        <end position="38"/>
    </location>
</feature>
<evidence type="ECO:0000313" key="8">
    <source>
        <dbReference type="Proteomes" id="UP000028181"/>
    </source>
</evidence>
<feature type="domain" description="Solute-binding protein family 5" evidence="6">
    <location>
        <begin position="85"/>
        <end position="437"/>
    </location>
</feature>
<gene>
    <name evidence="7" type="primary">gsiB</name>
    <name evidence="7" type="ORF">RG540_PA11110</name>
</gene>
<dbReference type="PATRIC" id="fig|1028800.3.peg.5740"/>
<dbReference type="PANTHER" id="PTHR30290:SF9">
    <property type="entry name" value="OLIGOPEPTIDE-BINDING PROTEIN APPA"/>
    <property type="match status" value="1"/>
</dbReference>
<comment type="similarity">
    <text evidence="2">Belongs to the bacterial solute-binding protein 5 family.</text>
</comment>
<dbReference type="KEGG" id="ngg:RG540_PA11110"/>
<protein>
    <submittedName>
        <fullName evidence="7">Glutathione-binding protein GsiB</fullName>
    </submittedName>
</protein>
<evidence type="ECO:0000259" key="6">
    <source>
        <dbReference type="Pfam" id="PF00496"/>
    </source>
</evidence>
<dbReference type="Gene3D" id="3.10.105.10">
    <property type="entry name" value="Dipeptide-binding Protein, Domain 3"/>
    <property type="match status" value="1"/>
</dbReference>
<name>A0A068T000_NEOGA</name>
<dbReference type="GO" id="GO:1904680">
    <property type="term" value="F:peptide transmembrane transporter activity"/>
    <property type="evidence" value="ECO:0007669"/>
    <property type="project" value="TreeGrafter"/>
</dbReference>
<dbReference type="OrthoDB" id="9803988at2"/>
<evidence type="ECO:0000313" key="7">
    <source>
        <dbReference type="EMBL" id="CDN51787.1"/>
    </source>
</evidence>
<dbReference type="GO" id="GO:0015833">
    <property type="term" value="P:peptide transport"/>
    <property type="evidence" value="ECO:0007669"/>
    <property type="project" value="TreeGrafter"/>
</dbReference>
<evidence type="ECO:0000256" key="1">
    <source>
        <dbReference type="ARBA" id="ARBA00004418"/>
    </source>
</evidence>
<comment type="subcellular location">
    <subcellularLocation>
        <location evidence="1">Periplasm</location>
    </subcellularLocation>
</comment>
<evidence type="ECO:0000256" key="5">
    <source>
        <dbReference type="SAM" id="SignalP"/>
    </source>
</evidence>
<dbReference type="InterPro" id="IPR030678">
    <property type="entry name" value="Peptide/Ni-bd"/>
</dbReference>
<proteinExistence type="inferred from homology"/>
<dbReference type="InterPro" id="IPR000914">
    <property type="entry name" value="SBP_5_dom"/>
</dbReference>
<evidence type="ECO:0000256" key="3">
    <source>
        <dbReference type="ARBA" id="ARBA00022448"/>
    </source>
</evidence>
<keyword evidence="4 5" id="KW-0732">Signal</keyword>
<dbReference type="CDD" id="cd08516">
    <property type="entry name" value="PBP2_NikA_DppA_OppA_like_11"/>
    <property type="match status" value="1"/>
</dbReference>
<dbReference type="Gene3D" id="3.90.76.10">
    <property type="entry name" value="Dipeptide-binding Protein, Domain 1"/>
    <property type="match status" value="1"/>
</dbReference>
<keyword evidence="7" id="KW-0614">Plasmid</keyword>
<geneLocation type="plasmid" evidence="8">
    <name>II</name>
</geneLocation>
<dbReference type="PIRSF" id="PIRSF002741">
    <property type="entry name" value="MppA"/>
    <property type="match status" value="1"/>
</dbReference>
<dbReference type="InterPro" id="IPR039424">
    <property type="entry name" value="SBP_5"/>
</dbReference>
<dbReference type="GO" id="GO:0030288">
    <property type="term" value="C:outer membrane-bounded periplasmic space"/>
    <property type="evidence" value="ECO:0007669"/>
    <property type="project" value="UniProtKB-ARBA"/>
</dbReference>
<keyword evidence="3" id="KW-0813">Transport</keyword>
<dbReference type="SUPFAM" id="SSF53850">
    <property type="entry name" value="Periplasmic binding protein-like II"/>
    <property type="match status" value="1"/>
</dbReference>
<reference evidence="8" key="1">
    <citation type="journal article" date="2014" name="BMC Genomics">
        <title>Genome sequencing of two Neorhizobium galegae strains reveals a noeT gene responsible for the unusual acetylation of the nodulation factors.</title>
        <authorList>
            <person name="Osterman J."/>
            <person name="Marsh J."/>
            <person name="Laine P.K."/>
            <person name="Zeng Z."/>
            <person name="Alatalo E."/>
            <person name="Sullivan J.T."/>
            <person name="Young J.P."/>
            <person name="Thomas-Oates J."/>
            <person name="Paulin L."/>
            <person name="Lindstrom K."/>
        </authorList>
    </citation>
    <scope>NUCLEOTIDE SEQUENCE [LARGE SCALE GENOMIC DNA]</scope>
    <source>
        <strain evidence="8">HAMBI 540</strain>
    </source>
</reference>